<sequence length="265" mass="29295">MKVLKITTLVENHVTGEGLGAEHGLSLLLEVVNKEGDVLSRHLFDTGQGDLFAKNAAVMNIDLRQIDSVFISHGHYDHAGGLDSFLKLNQNALVYIKESALIPKHNGSRFTGFRHDNSLSAGRLIFVENPLEIYPGLFIMPEISIFNQSDTSFINGDLFEDELYVAYNDGSSITVISGCSHRGITNIIRSAEEYFNLPVHNIVAGLHTNNASENRLLFIVDKLSSGSLKRASLCHCTGIDSYCYLKNSMKDVSITYNSCGSRIYF</sequence>
<evidence type="ECO:0000259" key="1">
    <source>
        <dbReference type="Pfam" id="PF00753"/>
    </source>
</evidence>
<reference evidence="2" key="1">
    <citation type="submission" date="2019-08" db="EMBL/GenBank/DDBJ databases">
        <authorList>
            <person name="Kucharzyk K."/>
            <person name="Murdoch R.W."/>
            <person name="Higgins S."/>
            <person name="Loffler F."/>
        </authorList>
    </citation>
    <scope>NUCLEOTIDE SEQUENCE</scope>
</reference>
<dbReference type="CDD" id="cd07713">
    <property type="entry name" value="DHPS-like_MBL-fold"/>
    <property type="match status" value="1"/>
</dbReference>
<protein>
    <recommendedName>
        <fullName evidence="1">Metallo-beta-lactamase domain-containing protein</fullName>
    </recommendedName>
</protein>
<dbReference type="SUPFAM" id="SSF56281">
    <property type="entry name" value="Metallo-hydrolase/oxidoreductase"/>
    <property type="match status" value="1"/>
</dbReference>
<dbReference type="Pfam" id="PF00753">
    <property type="entry name" value="Lactamase_B"/>
    <property type="match status" value="1"/>
</dbReference>
<comment type="caution">
    <text evidence="2">The sequence shown here is derived from an EMBL/GenBank/DDBJ whole genome shotgun (WGS) entry which is preliminary data.</text>
</comment>
<feature type="domain" description="Metallo-beta-lactamase" evidence="1">
    <location>
        <begin position="39"/>
        <end position="132"/>
    </location>
</feature>
<dbReference type="PANTHER" id="PTHR13754">
    <property type="entry name" value="METALLO-BETA-LACTAMASE SUPERFAMILY PROTEIN"/>
    <property type="match status" value="1"/>
</dbReference>
<dbReference type="GO" id="GO:0016740">
    <property type="term" value="F:transferase activity"/>
    <property type="evidence" value="ECO:0007669"/>
    <property type="project" value="TreeGrafter"/>
</dbReference>
<dbReference type="InterPro" id="IPR001279">
    <property type="entry name" value="Metallo-B-lactamas"/>
</dbReference>
<evidence type="ECO:0000313" key="2">
    <source>
        <dbReference type="EMBL" id="MPL99029.1"/>
    </source>
</evidence>
<dbReference type="EMBL" id="VSSQ01000642">
    <property type="protein sequence ID" value="MPL99029.1"/>
    <property type="molecule type" value="Genomic_DNA"/>
</dbReference>
<dbReference type="InterPro" id="IPR036866">
    <property type="entry name" value="RibonucZ/Hydroxyglut_hydro"/>
</dbReference>
<accession>A0A644W5J1</accession>
<dbReference type="InterPro" id="IPR041712">
    <property type="entry name" value="DHPS-like_MBL-fold"/>
</dbReference>
<name>A0A644W5J1_9ZZZZ</name>
<proteinExistence type="predicted"/>
<dbReference type="PANTHER" id="PTHR13754:SF13">
    <property type="entry name" value="METALLO-BETA-LACTAMASE SUPERFAMILY PROTEIN (AFU_ORTHOLOGUE AFUA_3G07630)"/>
    <property type="match status" value="1"/>
</dbReference>
<organism evidence="2">
    <name type="scientific">bioreactor metagenome</name>
    <dbReference type="NCBI Taxonomy" id="1076179"/>
    <lineage>
        <taxon>unclassified sequences</taxon>
        <taxon>metagenomes</taxon>
        <taxon>ecological metagenomes</taxon>
    </lineage>
</organism>
<dbReference type="AlphaFoldDB" id="A0A644W5J1"/>
<dbReference type="InterPro" id="IPR052926">
    <property type="entry name" value="Metallo-beta-lactamase_dom"/>
</dbReference>
<dbReference type="Gene3D" id="3.60.15.10">
    <property type="entry name" value="Ribonuclease Z/Hydroxyacylglutathione hydrolase-like"/>
    <property type="match status" value="1"/>
</dbReference>
<gene>
    <name evidence="2" type="ORF">SDC9_45243</name>
</gene>